<feature type="transmembrane region" description="Helical" evidence="8">
    <location>
        <begin position="157"/>
        <end position="177"/>
    </location>
</feature>
<keyword evidence="6 8" id="KW-1133">Transmembrane helix</keyword>
<dbReference type="GO" id="GO:0005886">
    <property type="term" value="C:plasma membrane"/>
    <property type="evidence" value="ECO:0007669"/>
    <property type="project" value="UniProtKB-SubCell"/>
</dbReference>
<name>A0A9D2K0G7_9FIRM</name>
<feature type="transmembrane region" description="Helical" evidence="8">
    <location>
        <begin position="223"/>
        <end position="253"/>
    </location>
</feature>
<evidence type="ECO:0000256" key="3">
    <source>
        <dbReference type="ARBA" id="ARBA00022475"/>
    </source>
</evidence>
<organism evidence="10 11">
    <name type="scientific">Candidatus Gallimonas intestinavium</name>
    <dbReference type="NCBI Taxonomy" id="2838603"/>
    <lineage>
        <taxon>Bacteria</taxon>
        <taxon>Bacillati</taxon>
        <taxon>Bacillota</taxon>
        <taxon>Clostridia</taxon>
        <taxon>Candidatus Gallimonas</taxon>
    </lineage>
</organism>
<keyword evidence="4 10" id="KW-0762">Sugar transport</keyword>
<comment type="subcellular location">
    <subcellularLocation>
        <location evidence="1">Cell membrane</location>
        <topology evidence="1">Multi-pass membrane protein</topology>
    </subcellularLocation>
</comment>
<feature type="transmembrane region" description="Helical" evidence="8">
    <location>
        <begin position="20"/>
        <end position="43"/>
    </location>
</feature>
<evidence type="ECO:0000256" key="1">
    <source>
        <dbReference type="ARBA" id="ARBA00004651"/>
    </source>
</evidence>
<feature type="transmembrane region" description="Helical" evidence="8">
    <location>
        <begin position="89"/>
        <end position="109"/>
    </location>
</feature>
<feature type="domain" description="Phosphotransferase system EIIC" evidence="9">
    <location>
        <begin position="24"/>
        <end position="381"/>
    </location>
</feature>
<gene>
    <name evidence="10" type="ORF">H9964_03480</name>
</gene>
<evidence type="ECO:0000256" key="6">
    <source>
        <dbReference type="ARBA" id="ARBA00022989"/>
    </source>
</evidence>
<feature type="transmembrane region" description="Helical" evidence="8">
    <location>
        <begin position="189"/>
        <end position="216"/>
    </location>
</feature>
<evidence type="ECO:0000256" key="7">
    <source>
        <dbReference type="ARBA" id="ARBA00023136"/>
    </source>
</evidence>
<evidence type="ECO:0000313" key="11">
    <source>
        <dbReference type="Proteomes" id="UP000824102"/>
    </source>
</evidence>
<dbReference type="Pfam" id="PF13303">
    <property type="entry name" value="PTS_EIIC_2"/>
    <property type="match status" value="1"/>
</dbReference>
<dbReference type="EMBL" id="DXBB01000055">
    <property type="protein sequence ID" value="HIZ72624.1"/>
    <property type="molecule type" value="Genomic_DNA"/>
</dbReference>
<evidence type="ECO:0000313" key="10">
    <source>
        <dbReference type="EMBL" id="HIZ72624.1"/>
    </source>
</evidence>
<keyword evidence="2" id="KW-0813">Transport</keyword>
<feature type="transmembrane region" description="Helical" evidence="8">
    <location>
        <begin position="347"/>
        <end position="369"/>
    </location>
</feature>
<keyword evidence="7 8" id="KW-0472">Membrane</keyword>
<dbReference type="Proteomes" id="UP000824102">
    <property type="component" value="Unassembled WGS sequence"/>
</dbReference>
<comment type="caution">
    <text evidence="10">The sequence shown here is derived from an EMBL/GenBank/DDBJ whole genome shotgun (WGS) entry which is preliminary data.</text>
</comment>
<dbReference type="InterPro" id="IPR003352">
    <property type="entry name" value="PTS_EIIC"/>
</dbReference>
<feature type="transmembrane region" description="Helical" evidence="8">
    <location>
        <begin position="309"/>
        <end position="327"/>
    </location>
</feature>
<dbReference type="AlphaFoldDB" id="A0A9D2K0G7"/>
<reference evidence="10" key="1">
    <citation type="journal article" date="2021" name="PeerJ">
        <title>Extensive microbial diversity within the chicken gut microbiome revealed by metagenomics and culture.</title>
        <authorList>
            <person name="Gilroy R."/>
            <person name="Ravi A."/>
            <person name="Getino M."/>
            <person name="Pursley I."/>
            <person name="Horton D.L."/>
            <person name="Alikhan N.F."/>
            <person name="Baker D."/>
            <person name="Gharbi K."/>
            <person name="Hall N."/>
            <person name="Watson M."/>
            <person name="Adriaenssens E.M."/>
            <person name="Foster-Nyarko E."/>
            <person name="Jarju S."/>
            <person name="Secka A."/>
            <person name="Antonio M."/>
            <person name="Oren A."/>
            <person name="Chaudhuri R.R."/>
            <person name="La Ragione R."/>
            <person name="Hildebrand F."/>
            <person name="Pallen M.J."/>
        </authorList>
    </citation>
    <scope>NUCLEOTIDE SEQUENCE</scope>
    <source>
        <strain evidence="10">ChiW7-2402</strain>
    </source>
</reference>
<feature type="transmembrane region" description="Helical" evidence="8">
    <location>
        <begin position="282"/>
        <end position="302"/>
    </location>
</feature>
<keyword evidence="3" id="KW-1003">Cell membrane</keyword>
<accession>A0A9D2K0G7</accession>
<feature type="transmembrane region" description="Helical" evidence="8">
    <location>
        <begin position="63"/>
        <end position="82"/>
    </location>
</feature>
<evidence type="ECO:0000256" key="4">
    <source>
        <dbReference type="ARBA" id="ARBA00022597"/>
    </source>
</evidence>
<dbReference type="GO" id="GO:0009401">
    <property type="term" value="P:phosphoenolpyruvate-dependent sugar phosphotransferase system"/>
    <property type="evidence" value="ECO:0007669"/>
    <property type="project" value="InterPro"/>
</dbReference>
<dbReference type="GO" id="GO:0008982">
    <property type="term" value="F:protein-N(PI)-phosphohistidine-sugar phosphotransferase activity"/>
    <property type="evidence" value="ECO:0007669"/>
    <property type="project" value="InterPro"/>
</dbReference>
<protein>
    <submittedName>
        <fullName evidence="10">PTS sugar transporter subunit IIC</fullName>
    </submittedName>
</protein>
<feature type="transmembrane region" description="Helical" evidence="8">
    <location>
        <begin position="129"/>
        <end position="150"/>
    </location>
</feature>
<keyword evidence="5 8" id="KW-0812">Transmembrane</keyword>
<reference evidence="10" key="2">
    <citation type="submission" date="2021-04" db="EMBL/GenBank/DDBJ databases">
        <authorList>
            <person name="Gilroy R."/>
        </authorList>
    </citation>
    <scope>NUCLEOTIDE SEQUENCE</scope>
    <source>
        <strain evidence="10">ChiW7-2402</strain>
    </source>
</reference>
<evidence type="ECO:0000256" key="5">
    <source>
        <dbReference type="ARBA" id="ARBA00022692"/>
    </source>
</evidence>
<proteinExistence type="predicted"/>
<evidence type="ECO:0000259" key="9">
    <source>
        <dbReference type="Pfam" id="PF13303"/>
    </source>
</evidence>
<evidence type="ECO:0000256" key="8">
    <source>
        <dbReference type="SAM" id="Phobius"/>
    </source>
</evidence>
<sequence>MTLRECGSAGEKLKWILNYVFIDGMSGMALGLFATLIAGTILWQIGSLIDKAGNNPFGLALEAVGKVAQIAMGAGIGVGVCLKLKKTQPLVVASAVAAGMIGSYAQALIKGIQASMESGAAFSISLASAGDPMGAFVGAFAAMTLAALVSGRTRIDILVTPLVGLAGGALFGIGVGYPVSLALTELGNFIAWAASLSTVAAAVTGLIVSVVMGVALTLPISSAAIGISIGLSGVAAGAAVVGCCCQMMGFAAMSFRENRWGGFVAQGLGTSMLQIPNVFKKPVLFVPPIISSAILGTVSVLLPNGTQSLGLFATRTGSGMGTAGLVGPIDMLFEMIGAQGCNVGLTILWVVLFCFVLPALLTLAIAELFRKFKIIKYGDLTLKL</sequence>
<evidence type="ECO:0000256" key="2">
    <source>
        <dbReference type="ARBA" id="ARBA00022448"/>
    </source>
</evidence>